<dbReference type="SUPFAM" id="SSF82866">
    <property type="entry name" value="Multidrug efflux transporter AcrB transmembrane domain"/>
    <property type="match status" value="2"/>
</dbReference>
<protein>
    <submittedName>
        <fullName evidence="9">RND superfamily putative drug exporter</fullName>
    </submittedName>
</protein>
<reference evidence="9 10" key="1">
    <citation type="submission" date="2020-08" db="EMBL/GenBank/DDBJ databases">
        <title>Sequencing the genomes of 1000 actinobacteria strains.</title>
        <authorList>
            <person name="Klenk H.-P."/>
        </authorList>
    </citation>
    <scope>NUCLEOTIDE SEQUENCE [LARGE SCALE GENOMIC DNA]</scope>
    <source>
        <strain evidence="9 10">DSM 45486</strain>
    </source>
</reference>
<proteinExistence type="inferred from homology"/>
<evidence type="ECO:0000256" key="3">
    <source>
        <dbReference type="ARBA" id="ARBA00022475"/>
    </source>
</evidence>
<dbReference type="RefSeq" id="WP_184928055.1">
    <property type="nucleotide sequence ID" value="NZ_JACHMO010000001.1"/>
</dbReference>
<feature type="transmembrane region" description="Helical" evidence="7">
    <location>
        <begin position="185"/>
        <end position="204"/>
    </location>
</feature>
<feature type="transmembrane region" description="Helical" evidence="7">
    <location>
        <begin position="211"/>
        <end position="234"/>
    </location>
</feature>
<feature type="transmembrane region" description="Helical" evidence="7">
    <location>
        <begin position="515"/>
        <end position="536"/>
    </location>
</feature>
<dbReference type="Gene3D" id="1.20.1640.10">
    <property type="entry name" value="Multidrug efflux transporter AcrB transmembrane domain"/>
    <property type="match status" value="2"/>
</dbReference>
<feature type="transmembrane region" description="Helical" evidence="7">
    <location>
        <begin position="548"/>
        <end position="569"/>
    </location>
</feature>
<name>A0A7W9HUC3_9PSEU</name>
<evidence type="ECO:0000259" key="8">
    <source>
        <dbReference type="PROSITE" id="PS50156"/>
    </source>
</evidence>
<feature type="transmembrane region" description="Helical" evidence="7">
    <location>
        <begin position="315"/>
        <end position="336"/>
    </location>
</feature>
<feature type="transmembrane region" description="Helical" evidence="7">
    <location>
        <begin position="288"/>
        <end position="309"/>
    </location>
</feature>
<evidence type="ECO:0000256" key="2">
    <source>
        <dbReference type="ARBA" id="ARBA00010157"/>
    </source>
</evidence>
<feature type="transmembrane region" description="Helical" evidence="7">
    <location>
        <begin position="240"/>
        <end position="258"/>
    </location>
</feature>
<evidence type="ECO:0000313" key="10">
    <source>
        <dbReference type="Proteomes" id="UP000552097"/>
    </source>
</evidence>
<feature type="transmembrane region" description="Helical" evidence="7">
    <location>
        <begin position="589"/>
        <end position="610"/>
    </location>
</feature>
<evidence type="ECO:0000256" key="6">
    <source>
        <dbReference type="ARBA" id="ARBA00023136"/>
    </source>
</evidence>
<evidence type="ECO:0000256" key="1">
    <source>
        <dbReference type="ARBA" id="ARBA00004651"/>
    </source>
</evidence>
<comment type="similarity">
    <text evidence="2">Belongs to the resistance-nodulation-cell division (RND) (TC 2.A.6) family. MmpL subfamily.</text>
</comment>
<feature type="transmembrane region" description="Helical" evidence="7">
    <location>
        <begin position="375"/>
        <end position="396"/>
    </location>
</feature>
<dbReference type="GO" id="GO:0005886">
    <property type="term" value="C:plasma membrane"/>
    <property type="evidence" value="ECO:0007669"/>
    <property type="project" value="UniProtKB-SubCell"/>
</dbReference>
<comment type="subcellular location">
    <subcellularLocation>
        <location evidence="1">Cell membrane</location>
        <topology evidence="1">Multi-pass membrane protein</topology>
    </subcellularLocation>
</comment>
<evidence type="ECO:0000256" key="7">
    <source>
        <dbReference type="SAM" id="Phobius"/>
    </source>
</evidence>
<dbReference type="InterPro" id="IPR050545">
    <property type="entry name" value="Mycobact_MmpL"/>
</dbReference>
<feature type="transmembrane region" description="Helical" evidence="7">
    <location>
        <begin position="659"/>
        <end position="681"/>
    </location>
</feature>
<keyword evidence="10" id="KW-1185">Reference proteome</keyword>
<gene>
    <name evidence="9" type="ORF">F4560_007872</name>
</gene>
<dbReference type="InterPro" id="IPR000731">
    <property type="entry name" value="SSD"/>
</dbReference>
<evidence type="ECO:0000256" key="4">
    <source>
        <dbReference type="ARBA" id="ARBA00022692"/>
    </source>
</evidence>
<sequence length="720" mass="75642">MEKLSIFTLAHRRLVVVITVALALAGGGALALLLPNVSEQYEAPGLPAYDANSQIIETYGTGGRERPYVPVITLPEGVSVDTPGVAETLTRMFDAVERDTHARVASYVNTGDRRFVGEGGRVTYALVFGNPVEQGGIPGSALGEGAELDGLVDAAIRPHLPPGASLEVTGLDQLATGEDTGGLNVLVKLLITLGAAVLVLAWVFRSKLAFVPLLIAFVAIPVSYLGVLVMSLFADIHETTVTMAPLFGIGIAIDYALIMVTRWREQWAGGADPDTAVHQAMATAGKSIVFSSLVVAAGLLTMVVLPIPLLRSLGIGGMMVTAASALVSLTLLPIVLARTGRRLDRGNVARGADREANASRVWTSFARKVVRHRRIAAAGATVVLGTLAVVALGININVPVTSNLDHDGPGHDGLVALTSVGIPSGTLYAFDVHVPSGTSPDSVVSTIAALPGVHTVAAPTGEAWRRDGSAVVTVLPVDDGGTEAGRRTIEQVISAVPDGVGVGGYTAQQIDFADVTYGAFGWMLALLSVVSYIMLARAFRSLLLPLKAVLMNLLSLGAVIGSMVVLWQWGWGTEALLGIQPDGVVGTFLPVTIFAFLFGLSMDYEVFILARMREEYDRTGDTDEAVILGIGRTGRLVTAAAAILFFSFAAMATGGELDVAMFASGMALGIVLDATVIRSVLVPATVAMMGRWNWWLPNWAARVLRVEPSPLRSERVPVHA</sequence>
<dbReference type="PANTHER" id="PTHR33406">
    <property type="entry name" value="MEMBRANE PROTEIN MJ1562-RELATED"/>
    <property type="match status" value="1"/>
</dbReference>
<comment type="caution">
    <text evidence="9">The sequence shown here is derived from an EMBL/GenBank/DDBJ whole genome shotgun (WGS) entry which is preliminary data.</text>
</comment>
<dbReference type="Pfam" id="PF03176">
    <property type="entry name" value="MMPL"/>
    <property type="match status" value="2"/>
</dbReference>
<dbReference type="Proteomes" id="UP000552097">
    <property type="component" value="Unassembled WGS sequence"/>
</dbReference>
<dbReference type="InterPro" id="IPR004869">
    <property type="entry name" value="MMPL_dom"/>
</dbReference>
<dbReference type="PANTHER" id="PTHR33406:SF11">
    <property type="entry name" value="MEMBRANE PROTEIN SCO6666-RELATED"/>
    <property type="match status" value="1"/>
</dbReference>
<organism evidence="9 10">
    <name type="scientific">Saccharothrix ecbatanensis</name>
    <dbReference type="NCBI Taxonomy" id="1105145"/>
    <lineage>
        <taxon>Bacteria</taxon>
        <taxon>Bacillati</taxon>
        <taxon>Actinomycetota</taxon>
        <taxon>Actinomycetes</taxon>
        <taxon>Pseudonocardiales</taxon>
        <taxon>Pseudonocardiaceae</taxon>
        <taxon>Saccharothrix</taxon>
    </lineage>
</organism>
<dbReference type="AlphaFoldDB" id="A0A7W9HUC3"/>
<keyword evidence="3" id="KW-1003">Cell membrane</keyword>
<keyword evidence="4 7" id="KW-0812">Transmembrane</keyword>
<evidence type="ECO:0000256" key="5">
    <source>
        <dbReference type="ARBA" id="ARBA00022989"/>
    </source>
</evidence>
<dbReference type="PROSITE" id="PS50156">
    <property type="entry name" value="SSD"/>
    <property type="match status" value="1"/>
</dbReference>
<feature type="transmembrane region" description="Helical" evidence="7">
    <location>
        <begin position="636"/>
        <end position="653"/>
    </location>
</feature>
<dbReference type="EMBL" id="JACHMO010000001">
    <property type="protein sequence ID" value="MBB5808104.1"/>
    <property type="molecule type" value="Genomic_DNA"/>
</dbReference>
<feature type="domain" description="SSD" evidence="8">
    <location>
        <begin position="222"/>
        <end position="338"/>
    </location>
</feature>
<accession>A0A7W9HUC3</accession>
<keyword evidence="6 7" id="KW-0472">Membrane</keyword>
<keyword evidence="5 7" id="KW-1133">Transmembrane helix</keyword>
<evidence type="ECO:0000313" key="9">
    <source>
        <dbReference type="EMBL" id="MBB5808104.1"/>
    </source>
</evidence>